<reference evidence="3 4" key="1">
    <citation type="submission" date="2014-11" db="EMBL/GenBank/DDBJ databases">
        <title>Draft genome sequence of Chelonobacter oris 1662T, associated with respiratory disease in Hermann's Tortoises.</title>
        <authorList>
            <person name="Kudirkiene E."/>
            <person name="Hansen M.J."/>
            <person name="Bojesen A.M."/>
        </authorList>
    </citation>
    <scope>NUCLEOTIDE SEQUENCE [LARGE SCALE GENOMIC DNA]</scope>
    <source>
        <strain evidence="3 4">1662</strain>
    </source>
</reference>
<evidence type="ECO:0000313" key="4">
    <source>
        <dbReference type="Proteomes" id="UP000030380"/>
    </source>
</evidence>
<feature type="transmembrane region" description="Helical" evidence="1">
    <location>
        <begin position="15"/>
        <end position="33"/>
    </location>
</feature>
<dbReference type="InterPro" id="IPR021309">
    <property type="entry name" value="YgaP-like_TM"/>
</dbReference>
<proteinExistence type="predicted"/>
<dbReference type="RefSeq" id="WP_034617308.1">
    <property type="nucleotide sequence ID" value="NZ_JSUM01000015.1"/>
</dbReference>
<dbReference type="STRING" id="505317.OA57_10190"/>
<dbReference type="OrthoDB" id="9804804at2"/>
<sequence length="76" mass="8607">MPKKLRRNLSNKERIIRILVGITLCVLSAVKVIGSWGYIGILLTISGLLSYCLIYKWLGISTCVDNCEIDLDDEHR</sequence>
<comment type="caution">
    <text evidence="3">The sequence shown here is derived from an EMBL/GenBank/DDBJ whole genome shotgun (WGS) entry which is preliminary data.</text>
</comment>
<evidence type="ECO:0000313" key="3">
    <source>
        <dbReference type="EMBL" id="KGQ69625.1"/>
    </source>
</evidence>
<keyword evidence="1" id="KW-0812">Transmembrane</keyword>
<dbReference type="EMBL" id="JSUM01000015">
    <property type="protein sequence ID" value="KGQ69625.1"/>
    <property type="molecule type" value="Genomic_DNA"/>
</dbReference>
<gene>
    <name evidence="3" type="ORF">OA57_10190</name>
</gene>
<keyword evidence="1" id="KW-0472">Membrane</keyword>
<dbReference type="Proteomes" id="UP000030380">
    <property type="component" value="Unassembled WGS sequence"/>
</dbReference>
<keyword evidence="4" id="KW-1185">Reference proteome</keyword>
<name>A0A0A3ARC9_9PAST</name>
<keyword evidence="1" id="KW-1133">Transmembrane helix</keyword>
<feature type="domain" description="Inner membrane protein YgaP-like transmembrane" evidence="2">
    <location>
        <begin position="6"/>
        <end position="64"/>
    </location>
</feature>
<evidence type="ECO:0000259" key="2">
    <source>
        <dbReference type="Pfam" id="PF11127"/>
    </source>
</evidence>
<dbReference type="AlphaFoldDB" id="A0A0A3ARC9"/>
<organism evidence="3 4">
    <name type="scientific">Chelonobacter oris</name>
    <dbReference type="NCBI Taxonomy" id="505317"/>
    <lineage>
        <taxon>Bacteria</taxon>
        <taxon>Pseudomonadati</taxon>
        <taxon>Pseudomonadota</taxon>
        <taxon>Gammaproteobacteria</taxon>
        <taxon>Pasteurellales</taxon>
        <taxon>Pasteurellaceae</taxon>
        <taxon>Chelonobacter</taxon>
    </lineage>
</organism>
<accession>A0A0A3ARC9</accession>
<protein>
    <recommendedName>
        <fullName evidence="2">Inner membrane protein YgaP-like transmembrane domain-containing protein</fullName>
    </recommendedName>
</protein>
<dbReference type="Pfam" id="PF11127">
    <property type="entry name" value="YgaP-like_TM"/>
    <property type="match status" value="1"/>
</dbReference>
<evidence type="ECO:0000256" key="1">
    <source>
        <dbReference type="SAM" id="Phobius"/>
    </source>
</evidence>